<proteinExistence type="predicted"/>
<evidence type="ECO:0000256" key="1">
    <source>
        <dbReference type="SAM" id="MobiDB-lite"/>
    </source>
</evidence>
<sequence>MTLKIKKYLIFTFLLVAAFSYKPVLAAMPPEDGFYEVPVILMHADKDKKSMGANGLQPEALAKIEQGHLTLYLRTQMLSVTGLTTSMWSCHYLDGMAYRGAAPLDYSLELPKTRGARPQAFRLTFENVPDRVPVLVNPQVLFMGDVPLAARLAINWQAARPLPDDGLMAALEEGRVPNGSAPFTLSASGLSADLPGGFQFLPDLAVTLLPVSDKEKYQAELNASEAYAWKVQLFQPLDRIPAADKNRLGQFRKECSAEVSLYLPKIYPQCAVYRLDKDGLAALTVQDGGDQWLVHSTIPGNFIMVPYKGGLLSSGVKKAQNPPKKSGQQLGQKTATSPVNEAMGRAPLGSGKTAAPLPAAPGNRLNAPASGPATARPAPLSAGTELASGDDQGSTDDETAQNEPVKERNSAAGVIAFIFAVLIGGAAIIGRRTYPLFKNELDRWLYLRAFERRLDERENRH</sequence>
<feature type="compositionally biased region" description="Polar residues" evidence="1">
    <location>
        <begin position="326"/>
        <end position="339"/>
    </location>
</feature>
<evidence type="ECO:0000313" key="4">
    <source>
        <dbReference type="EMBL" id="SDD39944.1"/>
    </source>
</evidence>
<gene>
    <name evidence="4" type="ORF">SAMN04489866_10340</name>
</gene>
<accession>A0A1G6UFC6</accession>
<feature type="transmembrane region" description="Helical" evidence="2">
    <location>
        <begin position="411"/>
        <end position="429"/>
    </location>
</feature>
<keyword evidence="5" id="KW-1185">Reference proteome</keyword>
<keyword evidence="2" id="KW-1133">Transmembrane helix</keyword>
<protein>
    <submittedName>
        <fullName evidence="4">Uncharacterized protein</fullName>
    </submittedName>
</protein>
<evidence type="ECO:0000256" key="3">
    <source>
        <dbReference type="SAM" id="SignalP"/>
    </source>
</evidence>
<dbReference type="STRING" id="2741.SAMN04489866_10340"/>
<keyword evidence="3" id="KW-0732">Signal</keyword>
<reference evidence="4 5" key="1">
    <citation type="submission" date="2016-10" db="EMBL/GenBank/DDBJ databases">
        <authorList>
            <person name="de Groot N.N."/>
        </authorList>
    </citation>
    <scope>NUCLEOTIDE SEQUENCE [LARGE SCALE GENOMIC DNA]</scope>
    <source>
        <strain evidence="4 5">DSM 20475</strain>
    </source>
</reference>
<evidence type="ECO:0000256" key="2">
    <source>
        <dbReference type="SAM" id="Phobius"/>
    </source>
</evidence>
<organism evidence="4 5">
    <name type="scientific">Peptococcus niger</name>
    <dbReference type="NCBI Taxonomy" id="2741"/>
    <lineage>
        <taxon>Bacteria</taxon>
        <taxon>Bacillati</taxon>
        <taxon>Bacillota</taxon>
        <taxon>Clostridia</taxon>
        <taxon>Eubacteriales</taxon>
        <taxon>Peptococcaceae</taxon>
        <taxon>Peptococcus</taxon>
    </lineage>
</organism>
<keyword evidence="2" id="KW-0812">Transmembrane</keyword>
<dbReference type="EMBL" id="FNAF01000003">
    <property type="protein sequence ID" value="SDD39944.1"/>
    <property type="molecule type" value="Genomic_DNA"/>
</dbReference>
<dbReference type="RefSeq" id="WP_091791313.1">
    <property type="nucleotide sequence ID" value="NZ_FNAF01000003.1"/>
</dbReference>
<name>A0A1G6UFC6_PEPNI</name>
<dbReference type="Proteomes" id="UP000198995">
    <property type="component" value="Unassembled WGS sequence"/>
</dbReference>
<dbReference type="AlphaFoldDB" id="A0A1G6UFC6"/>
<feature type="region of interest" description="Disordered" evidence="1">
    <location>
        <begin position="315"/>
        <end position="406"/>
    </location>
</feature>
<feature type="signal peptide" evidence="3">
    <location>
        <begin position="1"/>
        <end position="26"/>
    </location>
</feature>
<keyword evidence="2" id="KW-0472">Membrane</keyword>
<feature type="chain" id="PRO_5011597148" evidence="3">
    <location>
        <begin position="27"/>
        <end position="461"/>
    </location>
</feature>
<evidence type="ECO:0000313" key="5">
    <source>
        <dbReference type="Proteomes" id="UP000198995"/>
    </source>
</evidence>
<dbReference type="OrthoDB" id="1744393at2"/>